<dbReference type="RefSeq" id="WP_195693015.1">
    <property type="nucleotide sequence ID" value="NZ_CP064760.1"/>
</dbReference>
<dbReference type="KEGG" id="msf:IT882_02400"/>
<dbReference type="InterPro" id="IPR036165">
    <property type="entry name" value="YefM-like_sf"/>
</dbReference>
<accession>A0A7S8MXC9</accession>
<evidence type="ECO:0000256" key="1">
    <source>
        <dbReference type="ARBA" id="ARBA00009981"/>
    </source>
</evidence>
<dbReference type="EMBL" id="CP064760">
    <property type="protein sequence ID" value="QPE04994.1"/>
    <property type="molecule type" value="Genomic_DNA"/>
</dbReference>
<comment type="similarity">
    <text evidence="1">Belongs to the phD/YefM antitoxin family.</text>
</comment>
<dbReference type="NCBIfam" id="TIGR01552">
    <property type="entry name" value="phd_fam"/>
    <property type="match status" value="1"/>
</dbReference>
<dbReference type="Proteomes" id="UP000594480">
    <property type="component" value="Chromosome"/>
</dbReference>
<protein>
    <submittedName>
        <fullName evidence="2">Type II toxin-antitoxin system prevent-host-death family antitoxin</fullName>
    </submittedName>
</protein>
<organism evidence="2 3">
    <name type="scientific">Microbacterium schleiferi</name>
    <dbReference type="NCBI Taxonomy" id="69362"/>
    <lineage>
        <taxon>Bacteria</taxon>
        <taxon>Bacillati</taxon>
        <taxon>Actinomycetota</taxon>
        <taxon>Actinomycetes</taxon>
        <taxon>Micrococcales</taxon>
        <taxon>Microbacteriaceae</taxon>
        <taxon>Microbacterium</taxon>
    </lineage>
</organism>
<proteinExistence type="inferred from homology"/>
<name>A0A7S8MXC9_9MICO</name>
<keyword evidence="3" id="KW-1185">Reference proteome</keyword>
<gene>
    <name evidence="2" type="ORF">IT882_02400</name>
</gene>
<evidence type="ECO:0000313" key="3">
    <source>
        <dbReference type="Proteomes" id="UP000594480"/>
    </source>
</evidence>
<evidence type="ECO:0000313" key="2">
    <source>
        <dbReference type="EMBL" id="QPE04994.1"/>
    </source>
</evidence>
<dbReference type="SUPFAM" id="SSF143120">
    <property type="entry name" value="YefM-like"/>
    <property type="match status" value="1"/>
</dbReference>
<sequence length="88" mass="9490">MDTVSHRELRNRSGEILRRVEAGETVQISNRGKVVALVSPLTPRGPDALVSEGGARRTIAPLSTLSGIRRAASARDTAEIIRDARGSW</sequence>
<dbReference type="Gene3D" id="3.40.1620.10">
    <property type="entry name" value="YefM-like domain"/>
    <property type="match status" value="1"/>
</dbReference>
<reference evidence="2 3" key="1">
    <citation type="submission" date="2020-11" db="EMBL/GenBank/DDBJ databases">
        <title>Amino acid is mineralized and recycled by bacteria in oceanic microbiome.</title>
        <authorList>
            <person name="Zheng L.Y."/>
        </authorList>
    </citation>
    <scope>NUCLEOTIDE SEQUENCE [LARGE SCALE GENOMIC DNA]</scope>
    <source>
        <strain evidence="2 3">A32-1</strain>
    </source>
</reference>
<dbReference type="AlphaFoldDB" id="A0A7S8MXC9"/>